<evidence type="ECO:0000256" key="8">
    <source>
        <dbReference type="SAM" id="Phobius"/>
    </source>
</evidence>
<sequence>MTFLDTLLSMLSSELMQRALLIAGLVGVSAPVIGTYLVQRRLALLGDGIGHVALTGVAMGWLAGAAAGTASADALAVPGAVAAAIIGALLIEFVRDRGRTSADVALAMLFYGGIAGGVLLIGLAGGTAANLTGYLFGSISTVDSLDVWLSAGLAVFILGVGLGLRPALFALCYDEEFARASGLPVRALNILVAVTAALTVAISMRVVGVLLVSALMIVPVAVAQLIAPSFRATMGVAMVLGGIVCVVGLSITYFHALSPGATITVLAITLYAGVAVIRPLLHRRRHLRRPDPQHLQHLSRVGAVRGYPADTRADGHARVASASRGARSDAPRRNTSRSA</sequence>
<evidence type="ECO:0000256" key="4">
    <source>
        <dbReference type="ARBA" id="ARBA00022989"/>
    </source>
</evidence>
<dbReference type="PANTHER" id="PTHR30477:SF0">
    <property type="entry name" value="METAL TRANSPORT SYSTEM MEMBRANE PROTEIN TM_0125-RELATED"/>
    <property type="match status" value="1"/>
</dbReference>
<feature type="transmembrane region" description="Helical" evidence="8">
    <location>
        <begin position="106"/>
        <end position="127"/>
    </location>
</feature>
<feature type="transmembrane region" description="Helical" evidence="8">
    <location>
        <begin position="75"/>
        <end position="94"/>
    </location>
</feature>
<keyword evidence="4 8" id="KW-1133">Transmembrane helix</keyword>
<evidence type="ECO:0000256" key="1">
    <source>
        <dbReference type="ARBA" id="ARBA00004141"/>
    </source>
</evidence>
<feature type="transmembrane region" description="Helical" evidence="8">
    <location>
        <begin position="234"/>
        <end position="254"/>
    </location>
</feature>
<dbReference type="GO" id="GO:0043190">
    <property type="term" value="C:ATP-binding cassette (ABC) transporter complex"/>
    <property type="evidence" value="ECO:0007669"/>
    <property type="project" value="InterPro"/>
</dbReference>
<keyword evidence="6" id="KW-0813">Transport</keyword>
<dbReference type="EMBL" id="VJXX01000001">
    <property type="protein sequence ID" value="MPY10289.1"/>
    <property type="molecule type" value="Genomic_DNA"/>
</dbReference>
<proteinExistence type="inferred from homology"/>
<evidence type="ECO:0000256" key="3">
    <source>
        <dbReference type="ARBA" id="ARBA00022692"/>
    </source>
</evidence>
<gene>
    <name evidence="9" type="ORF">FNH21_06060</name>
</gene>
<feature type="region of interest" description="Disordered" evidence="7">
    <location>
        <begin position="310"/>
        <end position="339"/>
    </location>
</feature>
<dbReference type="Gene3D" id="1.10.3470.10">
    <property type="entry name" value="ABC transporter involved in vitamin B12 uptake, BtuC"/>
    <property type="match status" value="1"/>
</dbReference>
<evidence type="ECO:0000256" key="7">
    <source>
        <dbReference type="SAM" id="MobiDB-lite"/>
    </source>
</evidence>
<dbReference type="PANTHER" id="PTHR30477">
    <property type="entry name" value="ABC-TRANSPORTER METAL-BINDING PROTEIN"/>
    <property type="match status" value="1"/>
</dbReference>
<evidence type="ECO:0000256" key="6">
    <source>
        <dbReference type="RuleBase" id="RU003943"/>
    </source>
</evidence>
<feature type="transmembrane region" description="Helical" evidence="8">
    <location>
        <begin position="208"/>
        <end position="227"/>
    </location>
</feature>
<comment type="caution">
    <text evidence="9">The sequence shown here is derived from an EMBL/GenBank/DDBJ whole genome shotgun (WGS) entry which is preliminary data.</text>
</comment>
<dbReference type="OrthoDB" id="9798540at2"/>
<feature type="transmembrane region" description="Helical" evidence="8">
    <location>
        <begin position="183"/>
        <end position="202"/>
    </location>
</feature>
<dbReference type="SUPFAM" id="SSF81345">
    <property type="entry name" value="ABC transporter involved in vitamin B12 uptake, BtuC"/>
    <property type="match status" value="1"/>
</dbReference>
<dbReference type="Pfam" id="PF00950">
    <property type="entry name" value="ABC-3"/>
    <property type="match status" value="1"/>
</dbReference>
<evidence type="ECO:0000256" key="5">
    <source>
        <dbReference type="ARBA" id="ARBA00023136"/>
    </source>
</evidence>
<dbReference type="InterPro" id="IPR001626">
    <property type="entry name" value="ABC_TroCD"/>
</dbReference>
<dbReference type="GO" id="GO:0010043">
    <property type="term" value="P:response to zinc ion"/>
    <property type="evidence" value="ECO:0007669"/>
    <property type="project" value="TreeGrafter"/>
</dbReference>
<evidence type="ECO:0000313" key="10">
    <source>
        <dbReference type="Proteomes" id="UP000326464"/>
    </source>
</evidence>
<feature type="transmembrane region" description="Helical" evidence="8">
    <location>
        <begin position="20"/>
        <end position="38"/>
    </location>
</feature>
<comment type="similarity">
    <text evidence="2 6">Belongs to the ABC-3 integral membrane protein family.</text>
</comment>
<name>A0A7X1NNX5_9MICC</name>
<evidence type="ECO:0000256" key="2">
    <source>
        <dbReference type="ARBA" id="ARBA00008034"/>
    </source>
</evidence>
<keyword evidence="3 6" id="KW-0812">Transmembrane</keyword>
<dbReference type="InterPro" id="IPR037294">
    <property type="entry name" value="ABC_BtuC-like"/>
</dbReference>
<feature type="transmembrane region" description="Helical" evidence="8">
    <location>
        <begin position="50"/>
        <end position="69"/>
    </location>
</feature>
<comment type="subcellular location">
    <subcellularLocation>
        <location evidence="6">Cell membrane</location>
        <topology evidence="6">Multi-pass membrane protein</topology>
    </subcellularLocation>
    <subcellularLocation>
        <location evidence="1">Membrane</location>
        <topology evidence="1">Multi-pass membrane protein</topology>
    </subcellularLocation>
</comment>
<feature type="transmembrane region" description="Helical" evidence="8">
    <location>
        <begin position="260"/>
        <end position="281"/>
    </location>
</feature>
<dbReference type="RefSeq" id="WP_152813051.1">
    <property type="nucleotide sequence ID" value="NZ_VJXX01000001.1"/>
</dbReference>
<feature type="transmembrane region" description="Helical" evidence="8">
    <location>
        <begin position="147"/>
        <end position="171"/>
    </location>
</feature>
<dbReference type="AlphaFoldDB" id="A0A7X1NNX5"/>
<dbReference type="GO" id="GO:0055085">
    <property type="term" value="P:transmembrane transport"/>
    <property type="evidence" value="ECO:0007669"/>
    <property type="project" value="InterPro"/>
</dbReference>
<keyword evidence="10" id="KW-1185">Reference proteome</keyword>
<accession>A0A7X1NNX5</accession>
<organism evidence="9 10">
    <name type="scientific">Arthrobacter bussei</name>
    <dbReference type="NCBI Taxonomy" id="2594179"/>
    <lineage>
        <taxon>Bacteria</taxon>
        <taxon>Bacillati</taxon>
        <taxon>Actinomycetota</taxon>
        <taxon>Actinomycetes</taxon>
        <taxon>Micrococcales</taxon>
        <taxon>Micrococcaceae</taxon>
        <taxon>Arthrobacter</taxon>
    </lineage>
</organism>
<dbReference type="Proteomes" id="UP000326464">
    <property type="component" value="Unassembled WGS sequence"/>
</dbReference>
<protein>
    <submittedName>
        <fullName evidence="9">Metal ABC transporter permease</fullName>
    </submittedName>
</protein>
<keyword evidence="5 8" id="KW-0472">Membrane</keyword>
<dbReference type="CDD" id="cd06550">
    <property type="entry name" value="TM_ABC_iron-siderophores_like"/>
    <property type="match status" value="1"/>
</dbReference>
<evidence type="ECO:0000313" key="9">
    <source>
        <dbReference type="EMBL" id="MPY10289.1"/>
    </source>
</evidence>
<reference evidence="10" key="1">
    <citation type="submission" date="2019-07" db="EMBL/GenBank/DDBJ databases">
        <title>Arthrobacter KR32 sp. nov., isolated from mountain cheese made of cows milk.</title>
        <authorList>
            <person name="Flegler A."/>
        </authorList>
    </citation>
    <scope>NUCLEOTIDE SEQUENCE [LARGE SCALE GENOMIC DNA]</scope>
    <source>
        <strain evidence="10">KR32</strain>
    </source>
</reference>